<comment type="similarity">
    <text evidence="1">Belongs to the TfdA dioxygenase family.</text>
</comment>
<sequence>MTSLDSRLDIRPMAGSLGADIDLAGPVDDALFAAIRQALDDHLVIHLHGLDLAPQDLVALTRRFGTISRAPYITHMAEHPDIVAVKKSADERKVSTFGNAWHSDFSFLDQPPMASLLYAVQVPSHGGDTLFANMYDAYDALSDGMKALLDGLDSMHSGKPYGTGGVPGNVAVSKSIGIERNRPEADREVAHPVVRVHPATGRKALFINSIYTQRFAGMTAEESKPLLDFLYAHAIRPEFTCRLRWKAGDLAIWDNRCTLHYAVNDYDGQDRLLYRTMVQGERPVPAIPRETLRSFETALA</sequence>
<dbReference type="GO" id="GO:0000908">
    <property type="term" value="F:taurine dioxygenase activity"/>
    <property type="evidence" value="ECO:0007669"/>
    <property type="project" value="TreeGrafter"/>
</dbReference>
<dbReference type="InterPro" id="IPR051323">
    <property type="entry name" value="AtsK-like"/>
</dbReference>
<name>A0A211YXA2_9PROT</name>
<evidence type="ECO:0000259" key="6">
    <source>
        <dbReference type="Pfam" id="PF02668"/>
    </source>
</evidence>
<keyword evidence="5" id="KW-0408">Iron</keyword>
<organism evidence="7 8">
    <name type="scientific">Inquilinus limosus</name>
    <dbReference type="NCBI Taxonomy" id="171674"/>
    <lineage>
        <taxon>Bacteria</taxon>
        <taxon>Pseudomonadati</taxon>
        <taxon>Pseudomonadota</taxon>
        <taxon>Alphaproteobacteria</taxon>
        <taxon>Rhodospirillales</taxon>
        <taxon>Rhodospirillaceae</taxon>
        <taxon>Inquilinus</taxon>
    </lineage>
</organism>
<keyword evidence="3" id="KW-0223">Dioxygenase</keyword>
<dbReference type="PANTHER" id="PTHR30468">
    <property type="entry name" value="ALPHA-KETOGLUTARATE-DEPENDENT SULFONATE DIOXYGENASE"/>
    <property type="match status" value="1"/>
</dbReference>
<keyword evidence="4" id="KW-0560">Oxidoreductase</keyword>
<dbReference type="STRING" id="1122125.GCA_000423185_04218"/>
<dbReference type="Pfam" id="PF02668">
    <property type="entry name" value="TauD"/>
    <property type="match status" value="1"/>
</dbReference>
<dbReference type="InterPro" id="IPR042098">
    <property type="entry name" value="TauD-like_sf"/>
</dbReference>
<evidence type="ECO:0000313" key="7">
    <source>
        <dbReference type="EMBL" id="OWJ57638.1"/>
    </source>
</evidence>
<dbReference type="GO" id="GO:0005737">
    <property type="term" value="C:cytoplasm"/>
    <property type="evidence" value="ECO:0007669"/>
    <property type="project" value="TreeGrafter"/>
</dbReference>
<dbReference type="GO" id="GO:0006790">
    <property type="term" value="P:sulfur compound metabolic process"/>
    <property type="evidence" value="ECO:0007669"/>
    <property type="project" value="TreeGrafter"/>
</dbReference>
<evidence type="ECO:0000313" key="8">
    <source>
        <dbReference type="Proteomes" id="UP000196655"/>
    </source>
</evidence>
<keyword evidence="2" id="KW-0479">Metal-binding</keyword>
<evidence type="ECO:0000256" key="1">
    <source>
        <dbReference type="ARBA" id="ARBA00005896"/>
    </source>
</evidence>
<dbReference type="EMBL" id="NHON01000145">
    <property type="protein sequence ID" value="OWJ57638.1"/>
    <property type="molecule type" value="Genomic_DNA"/>
</dbReference>
<accession>A0A211YXA2</accession>
<dbReference type="OrthoDB" id="7346227at2"/>
<comment type="caution">
    <text evidence="7">The sequence shown here is derived from an EMBL/GenBank/DDBJ whole genome shotgun (WGS) entry which is preliminary data.</text>
</comment>
<protein>
    <recommendedName>
        <fullName evidence="6">TauD/TfdA-like domain-containing protein</fullName>
    </recommendedName>
</protein>
<dbReference type="GO" id="GO:0046872">
    <property type="term" value="F:metal ion binding"/>
    <property type="evidence" value="ECO:0007669"/>
    <property type="project" value="UniProtKB-KW"/>
</dbReference>
<dbReference type="AlphaFoldDB" id="A0A211YXA2"/>
<dbReference type="PANTHER" id="PTHR30468:SF1">
    <property type="entry name" value="ALPHA-KETOGLUTARATE-DEPENDENT SULFONATE DIOXYGENASE"/>
    <property type="match status" value="1"/>
</dbReference>
<reference evidence="8" key="1">
    <citation type="submission" date="2017-05" db="EMBL/GenBank/DDBJ databases">
        <authorList>
            <person name="Macchi M."/>
            <person name="Festa S."/>
            <person name="Coppotelli B.M."/>
            <person name="Morelli I.S."/>
        </authorList>
    </citation>
    <scope>NUCLEOTIDE SEQUENCE [LARGE SCALE GENOMIC DNA]</scope>
    <source>
        <strain evidence="8">I</strain>
    </source>
</reference>
<proteinExistence type="inferred from homology"/>
<evidence type="ECO:0000256" key="4">
    <source>
        <dbReference type="ARBA" id="ARBA00023002"/>
    </source>
</evidence>
<evidence type="ECO:0000256" key="2">
    <source>
        <dbReference type="ARBA" id="ARBA00022723"/>
    </source>
</evidence>
<dbReference type="RefSeq" id="WP_088157438.1">
    <property type="nucleotide sequence ID" value="NZ_NHON01000145.1"/>
</dbReference>
<dbReference type="InterPro" id="IPR003819">
    <property type="entry name" value="TauD/TfdA-like"/>
</dbReference>
<dbReference type="SUPFAM" id="SSF51197">
    <property type="entry name" value="Clavaminate synthase-like"/>
    <property type="match status" value="1"/>
</dbReference>
<gene>
    <name evidence="7" type="ORF">BWR60_33985</name>
</gene>
<dbReference type="Gene3D" id="3.60.130.10">
    <property type="entry name" value="Clavaminate synthase-like"/>
    <property type="match status" value="1"/>
</dbReference>
<feature type="domain" description="TauD/TfdA-like" evidence="6">
    <location>
        <begin position="10"/>
        <end position="277"/>
    </location>
</feature>
<evidence type="ECO:0000256" key="5">
    <source>
        <dbReference type="ARBA" id="ARBA00023004"/>
    </source>
</evidence>
<keyword evidence="8" id="KW-1185">Reference proteome</keyword>
<dbReference type="Proteomes" id="UP000196655">
    <property type="component" value="Unassembled WGS sequence"/>
</dbReference>
<evidence type="ECO:0000256" key="3">
    <source>
        <dbReference type="ARBA" id="ARBA00022964"/>
    </source>
</evidence>